<dbReference type="RefSeq" id="WP_281836214.1">
    <property type="nucleotide sequence ID" value="NZ_BSDY01000010.1"/>
</dbReference>
<dbReference type="EMBL" id="BSDY01000010">
    <property type="protein sequence ID" value="GLI56838.1"/>
    <property type="molecule type" value="Genomic_DNA"/>
</dbReference>
<dbReference type="AlphaFoldDB" id="A0A9W6LNP9"/>
<protein>
    <submittedName>
        <fullName evidence="1">Uncharacterized protein</fullName>
    </submittedName>
</protein>
<name>A0A9W6LNP9_9FUSO</name>
<gene>
    <name evidence="1" type="ORF">PM10SUCC1_23520</name>
</gene>
<dbReference type="Proteomes" id="UP001144471">
    <property type="component" value="Unassembled WGS sequence"/>
</dbReference>
<evidence type="ECO:0000313" key="1">
    <source>
        <dbReference type="EMBL" id="GLI56838.1"/>
    </source>
</evidence>
<comment type="caution">
    <text evidence="1">The sequence shown here is derived from an EMBL/GenBank/DDBJ whole genome shotgun (WGS) entry which is preliminary data.</text>
</comment>
<evidence type="ECO:0000313" key="2">
    <source>
        <dbReference type="Proteomes" id="UP001144471"/>
    </source>
</evidence>
<proteinExistence type="predicted"/>
<organism evidence="1 2">
    <name type="scientific">Propionigenium maris DSM 9537</name>
    <dbReference type="NCBI Taxonomy" id="1123000"/>
    <lineage>
        <taxon>Bacteria</taxon>
        <taxon>Fusobacteriati</taxon>
        <taxon>Fusobacteriota</taxon>
        <taxon>Fusobacteriia</taxon>
        <taxon>Fusobacteriales</taxon>
        <taxon>Fusobacteriaceae</taxon>
        <taxon>Propionigenium</taxon>
    </lineage>
</organism>
<accession>A0A9W6LNP9</accession>
<keyword evidence="2" id="KW-1185">Reference proteome</keyword>
<sequence>MKVNLISPKGERIAIRVTGLFFFNRGRVKSMIENGYTLAGEEDAKLVSDLKIF</sequence>
<reference evidence="1" key="1">
    <citation type="submission" date="2022-12" db="EMBL/GenBank/DDBJ databases">
        <title>Reference genome sequencing for broad-spectrum identification of bacterial and archaeal isolates by mass spectrometry.</title>
        <authorList>
            <person name="Sekiguchi Y."/>
            <person name="Tourlousse D.M."/>
        </authorList>
    </citation>
    <scope>NUCLEOTIDE SEQUENCE</scope>
    <source>
        <strain evidence="1">10succ1</strain>
    </source>
</reference>